<name>A0ABT9FFZ4_9GAMM</name>
<dbReference type="InterPro" id="IPR038444">
    <property type="entry name" value="DUF465_sf"/>
</dbReference>
<evidence type="ECO:0000313" key="2">
    <source>
        <dbReference type="Proteomes" id="UP001177212"/>
    </source>
</evidence>
<protein>
    <submittedName>
        <fullName evidence="1">YdcH family protein</fullName>
    </submittedName>
</protein>
<dbReference type="EMBL" id="JAUYVT010000013">
    <property type="protein sequence ID" value="MDP2565661.1"/>
    <property type="molecule type" value="Genomic_DNA"/>
</dbReference>
<dbReference type="Proteomes" id="UP001177212">
    <property type="component" value="Unassembled WGS sequence"/>
</dbReference>
<sequence length="80" mass="9366">MLGEDHSLTNDFPEHINTINTLNKSDADFAEKAEQYNKLDKEIRILELDGAPISDEQMHQLKHDRSELKDWLYQRLISAQ</sequence>
<comment type="caution">
    <text evidence="1">The sequence shown here is derived from an EMBL/GenBank/DDBJ whole genome shotgun (WGS) entry which is preliminary data.</text>
</comment>
<proteinExistence type="predicted"/>
<dbReference type="InterPro" id="IPR007420">
    <property type="entry name" value="DUF465"/>
</dbReference>
<evidence type="ECO:0000313" key="1">
    <source>
        <dbReference type="EMBL" id="MDP2565661.1"/>
    </source>
</evidence>
<reference evidence="1" key="1">
    <citation type="submission" date="2023-07" db="EMBL/GenBank/DDBJ databases">
        <title>Genome content predicts the carbon catabolic preferences of heterotrophic bacteria.</title>
        <authorList>
            <person name="Gralka M."/>
        </authorList>
    </citation>
    <scope>NUCLEOTIDE SEQUENCE</scope>
    <source>
        <strain evidence="1">4G09</strain>
    </source>
</reference>
<dbReference type="RefSeq" id="WP_006791291.1">
    <property type="nucleotide sequence ID" value="NZ_AHCB03000007.1"/>
</dbReference>
<dbReference type="Gene3D" id="6.10.280.50">
    <property type="match status" value="1"/>
</dbReference>
<dbReference type="Pfam" id="PF04325">
    <property type="entry name" value="DUF465"/>
    <property type="match status" value="1"/>
</dbReference>
<accession>A0ABT9FFZ4</accession>
<keyword evidence="2" id="KW-1185">Reference proteome</keyword>
<gene>
    <name evidence="1" type="ORF">Q8W34_13530</name>
</gene>
<organism evidence="1 2">
    <name type="scientific">Pseudoalteromonas marina</name>
    <dbReference type="NCBI Taxonomy" id="267375"/>
    <lineage>
        <taxon>Bacteria</taxon>
        <taxon>Pseudomonadati</taxon>
        <taxon>Pseudomonadota</taxon>
        <taxon>Gammaproteobacteria</taxon>
        <taxon>Alteromonadales</taxon>
        <taxon>Pseudoalteromonadaceae</taxon>
        <taxon>Pseudoalteromonas</taxon>
    </lineage>
</organism>